<gene>
    <name evidence="1" type="ORF">QFZ22_009777</name>
</gene>
<sequence length="62" mass="6563">MHAHVLLGQAEFAWPSTTRSRLARGVGGYVRTGDGLRQGRAPLYEASTRAVTATALADPPLS</sequence>
<evidence type="ECO:0000313" key="2">
    <source>
        <dbReference type="Proteomes" id="UP001234216"/>
    </source>
</evidence>
<dbReference type="Proteomes" id="UP001234216">
    <property type="component" value="Unassembled WGS sequence"/>
</dbReference>
<evidence type="ECO:0000313" key="1">
    <source>
        <dbReference type="EMBL" id="MDQ0913705.1"/>
    </source>
</evidence>
<evidence type="ECO:0008006" key="3">
    <source>
        <dbReference type="Google" id="ProtNLM"/>
    </source>
</evidence>
<dbReference type="AlphaFoldDB" id="A0AAW8FXK3"/>
<organism evidence="1 2">
    <name type="scientific">Streptomyces canus</name>
    <dbReference type="NCBI Taxonomy" id="58343"/>
    <lineage>
        <taxon>Bacteria</taxon>
        <taxon>Bacillati</taxon>
        <taxon>Actinomycetota</taxon>
        <taxon>Actinomycetes</taxon>
        <taxon>Kitasatosporales</taxon>
        <taxon>Streptomycetaceae</taxon>
        <taxon>Streptomyces</taxon>
        <taxon>Streptomyces aurantiacus group</taxon>
    </lineage>
</organism>
<dbReference type="EMBL" id="JAUSZV010000006">
    <property type="protein sequence ID" value="MDQ0913705.1"/>
    <property type="molecule type" value="Genomic_DNA"/>
</dbReference>
<comment type="caution">
    <text evidence="1">The sequence shown here is derived from an EMBL/GenBank/DDBJ whole genome shotgun (WGS) entry which is preliminary data.</text>
</comment>
<reference evidence="1" key="1">
    <citation type="submission" date="2023-07" db="EMBL/GenBank/DDBJ databases">
        <title>Comparative genomics of wheat-associated soil bacteria to identify genetic determinants of phenazine resistance.</title>
        <authorList>
            <person name="Mouncey N."/>
        </authorList>
    </citation>
    <scope>NUCLEOTIDE SEQUENCE</scope>
    <source>
        <strain evidence="1">V4I22</strain>
    </source>
</reference>
<accession>A0AAW8FXK3</accession>
<dbReference type="RefSeq" id="WP_306987109.1">
    <property type="nucleotide sequence ID" value="NZ_JAUSYQ010000002.1"/>
</dbReference>
<name>A0AAW8FXK3_9ACTN</name>
<proteinExistence type="predicted"/>
<protein>
    <recommendedName>
        <fullName evidence="3">TrwC relaxase domain-containing protein</fullName>
    </recommendedName>
</protein>